<feature type="transmembrane region" description="Helical" evidence="1">
    <location>
        <begin position="21"/>
        <end position="44"/>
    </location>
</feature>
<organism evidence="2">
    <name type="scientific">Arundo donax</name>
    <name type="common">Giant reed</name>
    <name type="synonym">Donax arundinaceus</name>
    <dbReference type="NCBI Taxonomy" id="35708"/>
    <lineage>
        <taxon>Eukaryota</taxon>
        <taxon>Viridiplantae</taxon>
        <taxon>Streptophyta</taxon>
        <taxon>Embryophyta</taxon>
        <taxon>Tracheophyta</taxon>
        <taxon>Spermatophyta</taxon>
        <taxon>Magnoliopsida</taxon>
        <taxon>Liliopsida</taxon>
        <taxon>Poales</taxon>
        <taxon>Poaceae</taxon>
        <taxon>PACMAD clade</taxon>
        <taxon>Arundinoideae</taxon>
        <taxon>Arundineae</taxon>
        <taxon>Arundo</taxon>
    </lineage>
</organism>
<sequence length="52" mass="5863">MSFFRSEVYLHMHRFGIAIPSSYATLAILIFGGVWFLAGARLVWLSKVTDVS</sequence>
<proteinExistence type="predicted"/>
<keyword evidence="1" id="KW-0812">Transmembrane</keyword>
<reference evidence="2" key="1">
    <citation type="submission" date="2014-09" db="EMBL/GenBank/DDBJ databases">
        <authorList>
            <person name="Magalhaes I.L.F."/>
            <person name="Oliveira U."/>
            <person name="Santos F.R."/>
            <person name="Vidigal T.H.D.A."/>
            <person name="Brescovit A.D."/>
            <person name="Santos A.J."/>
        </authorList>
    </citation>
    <scope>NUCLEOTIDE SEQUENCE</scope>
    <source>
        <tissue evidence="2">Shoot tissue taken approximately 20 cm above the soil surface</tissue>
    </source>
</reference>
<reference evidence="2" key="2">
    <citation type="journal article" date="2015" name="Data Brief">
        <title>Shoot transcriptome of the giant reed, Arundo donax.</title>
        <authorList>
            <person name="Barrero R.A."/>
            <person name="Guerrero F.D."/>
            <person name="Moolhuijzen P."/>
            <person name="Goolsby J.A."/>
            <person name="Tidwell J."/>
            <person name="Bellgard S.E."/>
            <person name="Bellgard M.I."/>
        </authorList>
    </citation>
    <scope>NUCLEOTIDE SEQUENCE</scope>
    <source>
        <tissue evidence="2">Shoot tissue taken approximately 20 cm above the soil surface</tissue>
    </source>
</reference>
<keyword evidence="1" id="KW-1133">Transmembrane helix</keyword>
<dbReference type="EMBL" id="GBRH01167718">
    <property type="protein sequence ID" value="JAE30178.1"/>
    <property type="molecule type" value="Transcribed_RNA"/>
</dbReference>
<evidence type="ECO:0000256" key="1">
    <source>
        <dbReference type="SAM" id="Phobius"/>
    </source>
</evidence>
<dbReference type="AlphaFoldDB" id="A0A0A9HBA1"/>
<protein>
    <submittedName>
        <fullName evidence="2">Uncharacterized protein</fullName>
    </submittedName>
</protein>
<name>A0A0A9HBA1_ARUDO</name>
<accession>A0A0A9HBA1</accession>
<keyword evidence="1" id="KW-0472">Membrane</keyword>
<evidence type="ECO:0000313" key="2">
    <source>
        <dbReference type="EMBL" id="JAE30178.1"/>
    </source>
</evidence>